<evidence type="ECO:0000256" key="2">
    <source>
        <dbReference type="ARBA" id="ARBA00009142"/>
    </source>
</evidence>
<evidence type="ECO:0000256" key="3">
    <source>
        <dbReference type="ARBA" id="ARBA00022692"/>
    </source>
</evidence>
<reference evidence="7 8" key="2">
    <citation type="submission" date="2014-09" db="EMBL/GenBank/DDBJ databases">
        <authorList>
            <consortium name="NBRP consortium"/>
            <person name="Sawabe T."/>
            <person name="Meirelles P."/>
            <person name="Nakanishi M."/>
            <person name="Sayaka M."/>
            <person name="Hattori M."/>
            <person name="Ohkuma M."/>
        </authorList>
    </citation>
    <scope>NUCLEOTIDE SEQUENCE [LARGE SCALE GENOMIC DNA]</scope>
    <source>
        <strain evidence="7 8">JCM 19240</strain>
    </source>
</reference>
<dbReference type="GO" id="GO:0005886">
    <property type="term" value="C:plasma membrane"/>
    <property type="evidence" value="ECO:0007669"/>
    <property type="project" value="UniProtKB-SubCell"/>
</dbReference>
<name>A0A090T524_9VIBR</name>
<sequence>MLILGQSPTDAPVGTFGLVNLLAFLCIVPLTVLFAPVGASLAAKLDANRLKKVFAVVLLITGVRMLAQLLL</sequence>
<protein>
    <recommendedName>
        <fullName evidence="6">Probable membrane transporter protein</fullName>
    </recommendedName>
</protein>
<keyword evidence="4 6" id="KW-1133">Transmembrane helix</keyword>
<proteinExistence type="inferred from homology"/>
<gene>
    <name evidence="7" type="ORF">JCM19240_3430</name>
</gene>
<feature type="transmembrane region" description="Helical" evidence="6">
    <location>
        <begin position="20"/>
        <end position="41"/>
    </location>
</feature>
<reference evidence="7 8" key="1">
    <citation type="submission" date="2014-09" db="EMBL/GenBank/DDBJ databases">
        <title>Vibrio maritimus JCM 19240. (C210) whole genome shotgun sequence.</title>
        <authorList>
            <person name="Sawabe T."/>
            <person name="Meirelles P."/>
            <person name="Nakanishi M."/>
            <person name="Sayaka M."/>
            <person name="Hattori M."/>
            <person name="Ohkuma M."/>
        </authorList>
    </citation>
    <scope>NUCLEOTIDE SEQUENCE [LARGE SCALE GENOMIC DNA]</scope>
    <source>
        <strain evidence="7 8">JCM 19240</strain>
    </source>
</reference>
<evidence type="ECO:0000256" key="5">
    <source>
        <dbReference type="ARBA" id="ARBA00023136"/>
    </source>
</evidence>
<comment type="similarity">
    <text evidence="2 6">Belongs to the 4-toluene sulfonate uptake permease (TSUP) (TC 2.A.102) family.</text>
</comment>
<dbReference type="AlphaFoldDB" id="A0A090T524"/>
<dbReference type="EMBL" id="BBMT01000006">
    <property type="protein sequence ID" value="GAL35060.1"/>
    <property type="molecule type" value="Genomic_DNA"/>
</dbReference>
<comment type="subcellular location">
    <subcellularLocation>
        <location evidence="6">Cell membrane</location>
        <topology evidence="6">Multi-pass membrane protein</topology>
    </subcellularLocation>
    <subcellularLocation>
        <location evidence="1">Membrane</location>
        <topology evidence="1">Multi-pass membrane protein</topology>
    </subcellularLocation>
</comment>
<evidence type="ECO:0000313" key="8">
    <source>
        <dbReference type="Proteomes" id="UP000029224"/>
    </source>
</evidence>
<evidence type="ECO:0000313" key="7">
    <source>
        <dbReference type="EMBL" id="GAL35060.1"/>
    </source>
</evidence>
<keyword evidence="3 6" id="KW-0812">Transmembrane</keyword>
<dbReference type="InterPro" id="IPR002781">
    <property type="entry name" value="TM_pro_TauE-like"/>
</dbReference>
<comment type="caution">
    <text evidence="7">The sequence shown here is derived from an EMBL/GenBank/DDBJ whole genome shotgun (WGS) entry which is preliminary data.</text>
</comment>
<accession>A0A090T524</accession>
<evidence type="ECO:0000256" key="1">
    <source>
        <dbReference type="ARBA" id="ARBA00004141"/>
    </source>
</evidence>
<evidence type="ECO:0000256" key="4">
    <source>
        <dbReference type="ARBA" id="ARBA00022989"/>
    </source>
</evidence>
<keyword evidence="5 6" id="KW-0472">Membrane</keyword>
<dbReference type="Pfam" id="PF01925">
    <property type="entry name" value="TauE"/>
    <property type="match status" value="1"/>
</dbReference>
<keyword evidence="6" id="KW-1003">Cell membrane</keyword>
<feature type="transmembrane region" description="Helical" evidence="6">
    <location>
        <begin position="53"/>
        <end position="70"/>
    </location>
</feature>
<evidence type="ECO:0000256" key="6">
    <source>
        <dbReference type="RuleBase" id="RU363041"/>
    </source>
</evidence>
<organism evidence="7 8">
    <name type="scientific">Vibrio maritimus</name>
    <dbReference type="NCBI Taxonomy" id="990268"/>
    <lineage>
        <taxon>Bacteria</taxon>
        <taxon>Pseudomonadati</taxon>
        <taxon>Pseudomonadota</taxon>
        <taxon>Gammaproteobacteria</taxon>
        <taxon>Vibrionales</taxon>
        <taxon>Vibrionaceae</taxon>
        <taxon>Vibrio</taxon>
    </lineage>
</organism>
<keyword evidence="8" id="KW-1185">Reference proteome</keyword>
<dbReference type="Proteomes" id="UP000029224">
    <property type="component" value="Unassembled WGS sequence"/>
</dbReference>